<dbReference type="EMBL" id="NKHZ01000032">
    <property type="protein sequence ID" value="PNS19384.1"/>
    <property type="molecule type" value="Genomic_DNA"/>
</dbReference>
<dbReference type="Gene3D" id="3.40.50.300">
    <property type="entry name" value="P-loop containing nucleotide triphosphate hydrolases"/>
    <property type="match status" value="2"/>
</dbReference>
<keyword evidence="4" id="KW-0067">ATP-binding</keyword>
<feature type="compositionally biased region" description="Basic residues" evidence="5">
    <location>
        <begin position="1"/>
        <end position="12"/>
    </location>
</feature>
<dbReference type="OrthoDB" id="5600252at2759"/>
<dbReference type="SUPFAM" id="SSF52540">
    <property type="entry name" value="P-loop containing nucleoside triphosphate hydrolases"/>
    <property type="match status" value="1"/>
</dbReference>
<dbReference type="PROSITE" id="PS50908">
    <property type="entry name" value="RWD"/>
    <property type="match status" value="1"/>
</dbReference>
<dbReference type="CDD" id="cd23827">
    <property type="entry name" value="RWD_YLR419W-like"/>
    <property type="match status" value="1"/>
</dbReference>
<keyword evidence="2" id="KW-0378">Hydrolase</keyword>
<dbReference type="Pfam" id="PF26026">
    <property type="entry name" value="RNA_hel_CTD"/>
    <property type="match status" value="1"/>
</dbReference>
<reference evidence="9 10" key="1">
    <citation type="submission" date="2017-06" db="EMBL/GenBank/DDBJ databases">
        <title>Draft genome sequence of a variant of Elsinoe murrayae.</title>
        <authorList>
            <person name="Cheng Q."/>
        </authorList>
    </citation>
    <scope>NUCLEOTIDE SEQUENCE [LARGE SCALE GENOMIC DNA]</scope>
    <source>
        <strain evidence="9 10">CQ-2017a</strain>
    </source>
</reference>
<feature type="domain" description="RWD" evidence="6">
    <location>
        <begin position="423"/>
        <end position="522"/>
    </location>
</feature>
<dbReference type="InterPro" id="IPR014001">
    <property type="entry name" value="Helicase_ATP-bd"/>
</dbReference>
<evidence type="ECO:0000256" key="4">
    <source>
        <dbReference type="ARBA" id="ARBA00022840"/>
    </source>
</evidence>
<keyword evidence="1" id="KW-0547">Nucleotide-binding</keyword>
<protein>
    <recommendedName>
        <fullName evidence="11">ATP-dependent RNA helicase ucp12</fullName>
    </recommendedName>
</protein>
<dbReference type="Pfam" id="PF07717">
    <property type="entry name" value="OB_NTP_bind"/>
    <property type="match status" value="1"/>
</dbReference>
<proteinExistence type="predicted"/>
<organism evidence="9 10">
    <name type="scientific">Sphaceloma murrayae</name>
    <dbReference type="NCBI Taxonomy" id="2082308"/>
    <lineage>
        <taxon>Eukaryota</taxon>
        <taxon>Fungi</taxon>
        <taxon>Dikarya</taxon>
        <taxon>Ascomycota</taxon>
        <taxon>Pezizomycotina</taxon>
        <taxon>Dothideomycetes</taxon>
        <taxon>Dothideomycetidae</taxon>
        <taxon>Myriangiales</taxon>
        <taxon>Elsinoaceae</taxon>
        <taxon>Sphaceloma</taxon>
    </lineage>
</organism>
<evidence type="ECO:0000256" key="5">
    <source>
        <dbReference type="SAM" id="MobiDB-lite"/>
    </source>
</evidence>
<accession>A0A2K1QWF0</accession>
<dbReference type="SMART" id="SM00847">
    <property type="entry name" value="HA2"/>
    <property type="match status" value="1"/>
</dbReference>
<dbReference type="InterPro" id="IPR016135">
    <property type="entry name" value="UBQ-conjugating_enzyme/RWD"/>
</dbReference>
<dbReference type="Pfam" id="PF24385">
    <property type="entry name" value="DSRM_DHX29"/>
    <property type="match status" value="1"/>
</dbReference>
<dbReference type="FunFam" id="3.40.50.300:FF:001214">
    <property type="entry name" value="DExH-box ATP-dependent RNA helicase"/>
    <property type="match status" value="1"/>
</dbReference>
<name>A0A2K1QWF0_9PEZI</name>
<dbReference type="InterPro" id="IPR009060">
    <property type="entry name" value="UBA-like_sf"/>
</dbReference>
<dbReference type="CDD" id="cd17917">
    <property type="entry name" value="DEXHc_RHA-like"/>
    <property type="match status" value="1"/>
</dbReference>
<dbReference type="InterPro" id="IPR006575">
    <property type="entry name" value="RWD_dom"/>
</dbReference>
<dbReference type="GO" id="GO:0003723">
    <property type="term" value="F:RNA binding"/>
    <property type="evidence" value="ECO:0007669"/>
    <property type="project" value="TreeGrafter"/>
</dbReference>
<sequence>MPNKPHPPRNKPGKSSSAASGLNGEDTSFIVFGDAKSKKKPTKPAPPPTVAEPSKPSTTKGKKGTATPAVPEAEAPKKPDTRTLIGGASWTGKLPLNLLNEHAQRAKWEKPEYTMTRVAGGHVSSVILRQKNPKTGEVTGLPTIALPRERQELGARETAVEARHFAAAWALYRISSGKNLSMALPPQYRDLWRGEFAEIKKEEVEAGRGWMFEADPFGARARHEEEKRLREKERADREERREKERKEKEEGRGLGGGKGWGRAPKVDMGKKMRREVEALVRSGTVWNAHGTRLDKSQREKIVRELEASGFRKAHVDEAVEECRDREETLEWLMIHVPEDDLPKWCLPENYTAGVSLASGDMGRENKVKRLAAAGYALEICSEVLAASGEDETTAAETLQNQLLDQPDANDKDTSDDGTDFWDEELAVLDSIHGERFQRPSTGVCSIQLEVSGLSKTPIKLLIRKPRYGYPHRFPIVSIEAALPAYIRLSMIKRSLQEAVSDMLGEQMIFQLIDWLEQNIPSVIENPGSLKSISSAVGLQSESDTTSRKRKPNRPRYDLPTRPGPQASEQLLSQWQARQETAQQRKMNETRRKLPAWQLKDAVVQAVNSSQVTIISGETGSGKSTQSVQFILDDMIQRKLGGQANIICTQPRRISALGLADRVADERCSQVGHEVGYSIRGESRQKPGLTKVTFVTTGVLLRRLQTTGSDPKGVVGALEGISHVVIDEVHERSLDTDFLMSLLRDVLSVRKDLKLILMSATLDAALFENYFSASASVAKVEIAGRTHPVTDVYLEDVLTMTGFMSKSRSFLDEEEVTESNMGAAVRSVGARINYDLVAMTVDYIDQDLNQRGDSDAGAILIFLPGVAEIDKTLAAIRRLSPKFYALPLHASLQPAEQRKVFPRAGTGRRKVIAATNVAETSITIEDVVAVIDTGKVKETSFDPIAGMVRLAEVWASKAACKQRRGRAGRVTAGVCYKLFTRNLEATKMADRPEPEIKRVPLEQLCLSVKAMGLSDVQGFLGKAITPPETLAIQTALTILDRMGILDGDALTALGRHLALIPADLRCGKLLVIGATFGCLESCLTIASILSVKSPFVSPQDKREEAKSARLAFHDGSGDLLCDLKAYQQWSERRASGEPMGMLRAWCNQNFLLPQTLQDISTNRTQYLSTLKDIQFVPFDYHAGSKSYQQCNKHDNNTALLRALVAASFTPQIARIDFPDAKYIASVSGSVAMDPEARTIKFFTKTADMSQPTNERVFIHPSGTLFSAQSFPTNTAFMAYFTKMATSKVFIRDLTPCNAYSLLLFGGSLALGAQNGGGLLVDGWIRIRGWARIGVLVSRLRAMLDQLLERKLDNPDMEIGDHQVVNIVRRLIELDGMDH</sequence>
<gene>
    <name evidence="9" type="ORF">CAC42_2561</name>
</gene>
<dbReference type="SMART" id="SM00487">
    <property type="entry name" value="DEXDc"/>
    <property type="match status" value="1"/>
</dbReference>
<evidence type="ECO:0000256" key="3">
    <source>
        <dbReference type="ARBA" id="ARBA00022806"/>
    </source>
</evidence>
<dbReference type="GO" id="GO:1990904">
    <property type="term" value="C:ribonucleoprotein complex"/>
    <property type="evidence" value="ECO:0007669"/>
    <property type="project" value="UniProtKB-ARBA"/>
</dbReference>
<dbReference type="FunCoup" id="A0A2K1QWF0">
    <property type="interactions" value="915"/>
</dbReference>
<comment type="caution">
    <text evidence="9">The sequence shown here is derived from an EMBL/GenBank/DDBJ whole genome shotgun (WGS) entry which is preliminary data.</text>
</comment>
<evidence type="ECO:0000259" key="6">
    <source>
        <dbReference type="PROSITE" id="PS50908"/>
    </source>
</evidence>
<dbReference type="GO" id="GO:0004386">
    <property type="term" value="F:helicase activity"/>
    <property type="evidence" value="ECO:0007669"/>
    <property type="project" value="UniProtKB-KW"/>
</dbReference>
<dbReference type="PROSITE" id="PS00690">
    <property type="entry name" value="DEAH_ATP_HELICASE"/>
    <property type="match status" value="1"/>
</dbReference>
<keyword evidence="10" id="KW-1185">Reference proteome</keyword>
<dbReference type="Gene3D" id="3.10.110.10">
    <property type="entry name" value="Ubiquitin Conjugating Enzyme"/>
    <property type="match status" value="1"/>
</dbReference>
<feature type="region of interest" description="Disordered" evidence="5">
    <location>
        <begin position="534"/>
        <end position="565"/>
    </location>
</feature>
<dbReference type="CDD" id="cd18791">
    <property type="entry name" value="SF2_C_RHA"/>
    <property type="match status" value="1"/>
</dbReference>
<dbReference type="InterPro" id="IPR027417">
    <property type="entry name" value="P-loop_NTPase"/>
</dbReference>
<dbReference type="InterPro" id="IPR011545">
    <property type="entry name" value="DEAD/DEAH_box_helicase_dom"/>
</dbReference>
<feature type="domain" description="Helicase C-terminal" evidence="8">
    <location>
        <begin position="846"/>
        <end position="1011"/>
    </location>
</feature>
<evidence type="ECO:0000256" key="2">
    <source>
        <dbReference type="ARBA" id="ARBA00022801"/>
    </source>
</evidence>
<dbReference type="InterPro" id="IPR056328">
    <property type="entry name" value="DSRM_DHX29"/>
</dbReference>
<dbReference type="PROSITE" id="PS51194">
    <property type="entry name" value="HELICASE_CTER"/>
    <property type="match status" value="1"/>
</dbReference>
<dbReference type="Gene3D" id="1.20.120.1080">
    <property type="match status" value="1"/>
</dbReference>
<dbReference type="InterPro" id="IPR001650">
    <property type="entry name" value="Helicase_C-like"/>
</dbReference>
<feature type="domain" description="Helicase ATP-binding" evidence="7">
    <location>
        <begin position="603"/>
        <end position="779"/>
    </location>
</feature>
<dbReference type="Proteomes" id="UP000243797">
    <property type="component" value="Unassembled WGS sequence"/>
</dbReference>
<dbReference type="InterPro" id="IPR059023">
    <property type="entry name" value="RNA_hel_CTD"/>
</dbReference>
<dbReference type="FunFam" id="3.40.50.300:FF:000868">
    <property type="entry name" value="DEAD/DEAH box helicase, putative"/>
    <property type="match status" value="1"/>
</dbReference>
<feature type="compositionally biased region" description="Polar residues" evidence="5">
    <location>
        <begin position="534"/>
        <end position="543"/>
    </location>
</feature>
<dbReference type="InterPro" id="IPR011709">
    <property type="entry name" value="DEAD-box_helicase_OB_fold"/>
</dbReference>
<dbReference type="Pfam" id="PF00270">
    <property type="entry name" value="DEAD"/>
    <property type="match status" value="1"/>
</dbReference>
<dbReference type="SMART" id="SM00490">
    <property type="entry name" value="HELICc"/>
    <property type="match status" value="1"/>
</dbReference>
<dbReference type="PROSITE" id="PS51192">
    <property type="entry name" value="HELICASE_ATP_BIND_1"/>
    <property type="match status" value="1"/>
</dbReference>
<evidence type="ECO:0000313" key="9">
    <source>
        <dbReference type="EMBL" id="PNS19384.1"/>
    </source>
</evidence>
<dbReference type="Pfam" id="PF05773">
    <property type="entry name" value="RWD"/>
    <property type="match status" value="1"/>
</dbReference>
<dbReference type="InterPro" id="IPR007502">
    <property type="entry name" value="Helicase-assoc_dom"/>
</dbReference>
<dbReference type="InterPro" id="IPR002464">
    <property type="entry name" value="DNA/RNA_helicase_DEAH_CS"/>
</dbReference>
<evidence type="ECO:0000256" key="1">
    <source>
        <dbReference type="ARBA" id="ARBA00022741"/>
    </source>
</evidence>
<feature type="region of interest" description="Disordered" evidence="5">
    <location>
        <begin position="1"/>
        <end position="83"/>
    </location>
</feature>
<dbReference type="PANTHER" id="PTHR18934:SF267">
    <property type="entry name" value="ATP-DEPENDENT RNA HELICASE YLR419W-RELATED"/>
    <property type="match status" value="1"/>
</dbReference>
<dbReference type="GO" id="GO:0005524">
    <property type="term" value="F:ATP binding"/>
    <property type="evidence" value="ECO:0007669"/>
    <property type="project" value="UniProtKB-KW"/>
</dbReference>
<evidence type="ECO:0000259" key="7">
    <source>
        <dbReference type="PROSITE" id="PS51192"/>
    </source>
</evidence>
<keyword evidence="3" id="KW-0347">Helicase</keyword>
<dbReference type="InParanoid" id="A0A2K1QWF0"/>
<dbReference type="Pfam" id="PF00271">
    <property type="entry name" value="Helicase_C"/>
    <property type="match status" value="1"/>
</dbReference>
<dbReference type="SUPFAM" id="SSF46934">
    <property type="entry name" value="UBA-like"/>
    <property type="match status" value="1"/>
</dbReference>
<dbReference type="STRING" id="2082308.A0A2K1QWF0"/>
<dbReference type="Pfam" id="PF21010">
    <property type="entry name" value="HA2_C"/>
    <property type="match status" value="1"/>
</dbReference>
<dbReference type="GO" id="GO:0016787">
    <property type="term" value="F:hydrolase activity"/>
    <property type="evidence" value="ECO:0007669"/>
    <property type="project" value="UniProtKB-KW"/>
</dbReference>
<dbReference type="SUPFAM" id="SSF54495">
    <property type="entry name" value="UBC-like"/>
    <property type="match status" value="1"/>
</dbReference>
<evidence type="ECO:0000259" key="8">
    <source>
        <dbReference type="PROSITE" id="PS51194"/>
    </source>
</evidence>
<feature type="compositionally biased region" description="Low complexity" evidence="5">
    <location>
        <begin position="51"/>
        <end position="73"/>
    </location>
</feature>
<feature type="compositionally biased region" description="Basic and acidic residues" evidence="5">
    <location>
        <begin position="221"/>
        <end position="252"/>
    </location>
</feature>
<evidence type="ECO:0000313" key="10">
    <source>
        <dbReference type="Proteomes" id="UP000243797"/>
    </source>
</evidence>
<feature type="region of interest" description="Disordered" evidence="5">
    <location>
        <begin position="221"/>
        <end position="265"/>
    </location>
</feature>
<dbReference type="PANTHER" id="PTHR18934">
    <property type="entry name" value="ATP-DEPENDENT RNA HELICASE"/>
    <property type="match status" value="1"/>
</dbReference>
<evidence type="ECO:0008006" key="11">
    <source>
        <dbReference type="Google" id="ProtNLM"/>
    </source>
</evidence>